<dbReference type="EMBL" id="FQ790350">
    <property type="protein sequence ID" value="CCD54248.1"/>
    <property type="molecule type" value="Genomic_DNA"/>
</dbReference>
<evidence type="ECO:0000313" key="2">
    <source>
        <dbReference type="Proteomes" id="UP000008177"/>
    </source>
</evidence>
<accession>G2YRK0</accession>
<dbReference type="Proteomes" id="UP000008177">
    <property type="component" value="Unplaced contigs"/>
</dbReference>
<organism evidence="1 2">
    <name type="scientific">Botryotinia fuckeliana (strain T4)</name>
    <name type="common">Noble rot fungus</name>
    <name type="synonym">Botrytis cinerea</name>
    <dbReference type="NCBI Taxonomy" id="999810"/>
    <lineage>
        <taxon>Eukaryota</taxon>
        <taxon>Fungi</taxon>
        <taxon>Dikarya</taxon>
        <taxon>Ascomycota</taxon>
        <taxon>Pezizomycotina</taxon>
        <taxon>Leotiomycetes</taxon>
        <taxon>Helotiales</taxon>
        <taxon>Sclerotiniaceae</taxon>
        <taxon>Botrytis</taxon>
    </lineage>
</organism>
<reference evidence="2" key="1">
    <citation type="journal article" date="2011" name="PLoS Genet.">
        <title>Genomic analysis of the necrotrophic fungal pathogens Sclerotinia sclerotiorum and Botrytis cinerea.</title>
        <authorList>
            <person name="Amselem J."/>
            <person name="Cuomo C.A."/>
            <person name="van Kan J.A."/>
            <person name="Viaud M."/>
            <person name="Benito E.P."/>
            <person name="Couloux A."/>
            <person name="Coutinho P.M."/>
            <person name="de Vries R.P."/>
            <person name="Dyer P.S."/>
            <person name="Fillinger S."/>
            <person name="Fournier E."/>
            <person name="Gout L."/>
            <person name="Hahn M."/>
            <person name="Kohn L."/>
            <person name="Lapalu N."/>
            <person name="Plummer K.M."/>
            <person name="Pradier J.M."/>
            <person name="Quevillon E."/>
            <person name="Sharon A."/>
            <person name="Simon A."/>
            <person name="ten Have A."/>
            <person name="Tudzynski B."/>
            <person name="Tudzynski P."/>
            <person name="Wincker P."/>
            <person name="Andrew M."/>
            <person name="Anthouard V."/>
            <person name="Beever R.E."/>
            <person name="Beffa R."/>
            <person name="Benoit I."/>
            <person name="Bouzid O."/>
            <person name="Brault B."/>
            <person name="Chen Z."/>
            <person name="Choquer M."/>
            <person name="Collemare J."/>
            <person name="Cotton P."/>
            <person name="Danchin E.G."/>
            <person name="Da Silva C."/>
            <person name="Gautier A."/>
            <person name="Giraud C."/>
            <person name="Giraud T."/>
            <person name="Gonzalez C."/>
            <person name="Grossetete S."/>
            <person name="Guldener U."/>
            <person name="Henrissat B."/>
            <person name="Howlett B.J."/>
            <person name="Kodira C."/>
            <person name="Kretschmer M."/>
            <person name="Lappartient A."/>
            <person name="Leroch M."/>
            <person name="Levis C."/>
            <person name="Mauceli E."/>
            <person name="Neuveglise C."/>
            <person name="Oeser B."/>
            <person name="Pearson M."/>
            <person name="Poulain J."/>
            <person name="Poussereau N."/>
            <person name="Quesneville H."/>
            <person name="Rascle C."/>
            <person name="Schumacher J."/>
            <person name="Segurens B."/>
            <person name="Sexton A."/>
            <person name="Silva E."/>
            <person name="Sirven C."/>
            <person name="Soanes D.M."/>
            <person name="Talbot N.J."/>
            <person name="Templeton M."/>
            <person name="Yandava C."/>
            <person name="Yarden O."/>
            <person name="Zeng Q."/>
            <person name="Rollins J.A."/>
            <person name="Lebrun M.H."/>
            <person name="Dickman M."/>
        </authorList>
    </citation>
    <scope>NUCLEOTIDE SEQUENCE [LARGE SCALE GENOMIC DNA]</scope>
    <source>
        <strain evidence="2">T4</strain>
    </source>
</reference>
<proteinExistence type="predicted"/>
<dbReference type="HOGENOM" id="CLU_2061153_0_0_1"/>
<dbReference type="InParanoid" id="G2YRK0"/>
<evidence type="ECO:0000313" key="1">
    <source>
        <dbReference type="EMBL" id="CCD54248.1"/>
    </source>
</evidence>
<gene>
    <name evidence="1" type="ORF">BofuT4_P129480.1</name>
</gene>
<dbReference type="AlphaFoldDB" id="G2YRK0"/>
<sequence>MLLDLIVGSYNPFLETLISYISCCSKADGMSPGLLPHPSSFTNFDLPFPSSLLQSIEHLAIHVESKGKEKATVTEDVIAHDASQAKLSDAVAEGFATQSIEAQNDKTLWLGLECCHCYK</sequence>
<protein>
    <submittedName>
        <fullName evidence="1">Uncharacterized protein</fullName>
    </submittedName>
</protein>
<name>G2YRK0_BOTF4</name>